<evidence type="ECO:0000256" key="6">
    <source>
        <dbReference type="SAM" id="Phobius"/>
    </source>
</evidence>
<dbReference type="SUPFAM" id="SSF103473">
    <property type="entry name" value="MFS general substrate transporter"/>
    <property type="match status" value="1"/>
</dbReference>
<feature type="transmembrane region" description="Helical" evidence="6">
    <location>
        <begin position="119"/>
        <end position="141"/>
    </location>
</feature>
<dbReference type="EMBL" id="JAPDDR010000011">
    <property type="protein sequence ID" value="MCW1915957.1"/>
    <property type="molecule type" value="Genomic_DNA"/>
</dbReference>
<feature type="transmembrane region" description="Helical" evidence="6">
    <location>
        <begin position="189"/>
        <end position="208"/>
    </location>
</feature>
<comment type="similarity">
    <text evidence="2">Belongs to the major facilitator superfamily. Proton-dependent oligopeptide transporter (POT/PTR) (TC 2.A.17) family.</text>
</comment>
<evidence type="ECO:0000313" key="8">
    <source>
        <dbReference type="Proteomes" id="UP001165653"/>
    </source>
</evidence>
<feature type="transmembrane region" description="Helical" evidence="6">
    <location>
        <begin position="285"/>
        <end position="306"/>
    </location>
</feature>
<dbReference type="RefSeq" id="WP_264515520.1">
    <property type="nucleotide sequence ID" value="NZ_JAPDDR010000011.1"/>
</dbReference>
<dbReference type="InterPro" id="IPR036259">
    <property type="entry name" value="MFS_trans_sf"/>
</dbReference>
<dbReference type="Proteomes" id="UP001165653">
    <property type="component" value="Unassembled WGS sequence"/>
</dbReference>
<dbReference type="Gene3D" id="1.20.1250.20">
    <property type="entry name" value="MFS general substrate transporter like domains"/>
    <property type="match status" value="2"/>
</dbReference>
<keyword evidence="5 6" id="KW-0472">Membrane</keyword>
<evidence type="ECO:0000256" key="4">
    <source>
        <dbReference type="ARBA" id="ARBA00022989"/>
    </source>
</evidence>
<name>A0ABT3G7X5_9BACT</name>
<feature type="transmembrane region" description="Helical" evidence="6">
    <location>
        <begin position="349"/>
        <end position="371"/>
    </location>
</feature>
<feature type="transmembrane region" description="Helical" evidence="6">
    <location>
        <begin position="95"/>
        <end position="113"/>
    </location>
</feature>
<feature type="transmembrane region" description="Helical" evidence="6">
    <location>
        <begin position="591"/>
        <end position="610"/>
    </location>
</feature>
<feature type="transmembrane region" description="Helical" evidence="6">
    <location>
        <begin position="229"/>
        <end position="252"/>
    </location>
</feature>
<comment type="caution">
    <text evidence="7">The sequence shown here is derived from an EMBL/GenBank/DDBJ whole genome shotgun (WGS) entry which is preliminary data.</text>
</comment>
<keyword evidence="4 6" id="KW-1133">Transmembrane helix</keyword>
<dbReference type="InterPro" id="IPR000109">
    <property type="entry name" value="POT_fam"/>
</dbReference>
<evidence type="ECO:0000313" key="7">
    <source>
        <dbReference type="EMBL" id="MCW1915957.1"/>
    </source>
</evidence>
<reference evidence="7" key="1">
    <citation type="submission" date="2022-10" db="EMBL/GenBank/DDBJ databases">
        <title>Luteolibacter sp. GHJ8, whole genome shotgun sequencing project.</title>
        <authorList>
            <person name="Zhao G."/>
            <person name="Shen L."/>
        </authorList>
    </citation>
    <scope>NUCLEOTIDE SEQUENCE</scope>
    <source>
        <strain evidence="7">GHJ8</strain>
    </source>
</reference>
<accession>A0ABT3G7X5</accession>
<evidence type="ECO:0000256" key="2">
    <source>
        <dbReference type="ARBA" id="ARBA00005982"/>
    </source>
</evidence>
<gene>
    <name evidence="7" type="ORF">OJ996_20380</name>
</gene>
<feature type="transmembrane region" description="Helical" evidence="6">
    <location>
        <begin position="383"/>
        <end position="400"/>
    </location>
</feature>
<evidence type="ECO:0000256" key="5">
    <source>
        <dbReference type="ARBA" id="ARBA00023136"/>
    </source>
</evidence>
<feature type="transmembrane region" description="Helical" evidence="6">
    <location>
        <begin position="30"/>
        <end position="50"/>
    </location>
</feature>
<evidence type="ECO:0000256" key="3">
    <source>
        <dbReference type="ARBA" id="ARBA00022692"/>
    </source>
</evidence>
<organism evidence="7 8">
    <name type="scientific">Luteolibacter rhizosphaerae</name>
    <dbReference type="NCBI Taxonomy" id="2989719"/>
    <lineage>
        <taxon>Bacteria</taxon>
        <taxon>Pseudomonadati</taxon>
        <taxon>Verrucomicrobiota</taxon>
        <taxon>Verrucomicrobiia</taxon>
        <taxon>Verrucomicrobiales</taxon>
        <taxon>Verrucomicrobiaceae</taxon>
        <taxon>Luteolibacter</taxon>
    </lineage>
</organism>
<dbReference type="Pfam" id="PF00854">
    <property type="entry name" value="PTR2"/>
    <property type="match status" value="2"/>
</dbReference>
<dbReference type="PANTHER" id="PTHR11654">
    <property type="entry name" value="OLIGOPEPTIDE TRANSPORTER-RELATED"/>
    <property type="match status" value="1"/>
</dbReference>
<comment type="subcellular location">
    <subcellularLocation>
        <location evidence="1">Membrane</location>
        <topology evidence="1">Multi-pass membrane protein</topology>
    </subcellularLocation>
</comment>
<feature type="transmembrane region" description="Helical" evidence="6">
    <location>
        <begin position="162"/>
        <end position="183"/>
    </location>
</feature>
<dbReference type="CDD" id="cd17347">
    <property type="entry name" value="MFS_SLC15A1_2_like"/>
    <property type="match status" value="1"/>
</dbReference>
<proteinExistence type="inferred from homology"/>
<feature type="transmembrane region" description="Helical" evidence="6">
    <location>
        <begin position="318"/>
        <end position="337"/>
    </location>
</feature>
<evidence type="ECO:0000256" key="1">
    <source>
        <dbReference type="ARBA" id="ARBA00004141"/>
    </source>
</evidence>
<keyword evidence="3 6" id="KW-0812">Transmembrane</keyword>
<protein>
    <submittedName>
        <fullName evidence="7">POT family MFS transporter</fullName>
    </submittedName>
</protein>
<sequence length="618" mass="68792">MSTYRTSAIDTDKMPPGIPYIIGNEAAERFSFYGMRTILVVFMVQYLHLMDGAELKGMSKAEAMVYYHNFTGWVYFTPLIGALIADIFIGKYSTIFWLSLAYCIGHGCLALMGTTGDAVTWMIAGLIFICIGAGGIKSCVAAHVGDQFGKNNQHLLTRIYNWFYFSINFGSFFSTALTPWLLVKHGPHWAFGVPGVLMAIATLMFWLGRNKFVHIPPARSRFFDEAFSRDGLVALGKLIPLFLFIAVFWGLYDQTGSSWVLQAQQLDLQPLPFLDWKFEASAVQAVNPILILLYIPLFNYLIYPAVDRVFKLTPLRKLAIGLFLMAISFWLVGWVQGRIDAGESPSVRWQIACFIIITASEVMVSIVGLEFAYTQAPKTMKSWVVALFYMAVWAGNLVTAKINHYIQIPSAASAQLTTAIKSLPADWKDSPRNVVLPGFDGQTGTDDDFIQHLTSGKPDTLEIPGQAAYASAAATIEAEARASGDKLPAEDAPRTLGKDPWGNPIQYKIIDSTHFRLMSDGPEKKANNQWNQGVIVTVKKPEAAGTGDTWLERRKKELGIPEEKATTETLYSSETFSGGQTKLEGQDYFQFFTWLMLGTAIVFVPFALAYRPKTYLHD</sequence>
<feature type="transmembrane region" description="Helical" evidence="6">
    <location>
        <begin position="70"/>
        <end position="88"/>
    </location>
</feature>
<keyword evidence="8" id="KW-1185">Reference proteome</keyword>